<feature type="repeat" description="ANK" evidence="1">
    <location>
        <begin position="214"/>
        <end position="246"/>
    </location>
</feature>
<dbReference type="EnsemblMetazoa" id="GAUT044895-RA">
    <property type="protein sequence ID" value="GAUT044895-PA"/>
    <property type="gene ID" value="GAUT044895"/>
</dbReference>
<reference evidence="2" key="1">
    <citation type="submission" date="2020-05" db="UniProtKB">
        <authorList>
            <consortium name="EnsemblMetazoa"/>
        </authorList>
    </citation>
    <scope>IDENTIFICATION</scope>
    <source>
        <strain evidence="2">TTRI</strain>
    </source>
</reference>
<name>A0A1A9VR43_GLOAU</name>
<organism evidence="2 3">
    <name type="scientific">Glossina austeni</name>
    <name type="common">Savannah tsetse fly</name>
    <dbReference type="NCBI Taxonomy" id="7395"/>
    <lineage>
        <taxon>Eukaryota</taxon>
        <taxon>Metazoa</taxon>
        <taxon>Ecdysozoa</taxon>
        <taxon>Arthropoda</taxon>
        <taxon>Hexapoda</taxon>
        <taxon>Insecta</taxon>
        <taxon>Pterygota</taxon>
        <taxon>Neoptera</taxon>
        <taxon>Endopterygota</taxon>
        <taxon>Diptera</taxon>
        <taxon>Brachycera</taxon>
        <taxon>Muscomorpha</taxon>
        <taxon>Hippoboscoidea</taxon>
        <taxon>Glossinidae</taxon>
        <taxon>Glossina</taxon>
    </lineage>
</organism>
<dbReference type="STRING" id="7395.A0A1A9VR43"/>
<evidence type="ECO:0000313" key="3">
    <source>
        <dbReference type="Proteomes" id="UP000078200"/>
    </source>
</evidence>
<keyword evidence="3" id="KW-1185">Reference proteome</keyword>
<dbReference type="Proteomes" id="UP000078200">
    <property type="component" value="Unassembled WGS sequence"/>
</dbReference>
<dbReference type="InterPro" id="IPR036770">
    <property type="entry name" value="Ankyrin_rpt-contain_sf"/>
</dbReference>
<proteinExistence type="predicted"/>
<dbReference type="PROSITE" id="PS50297">
    <property type="entry name" value="ANK_REP_REGION"/>
    <property type="match status" value="1"/>
</dbReference>
<dbReference type="Pfam" id="PF00023">
    <property type="entry name" value="Ank"/>
    <property type="match status" value="1"/>
</dbReference>
<evidence type="ECO:0000256" key="1">
    <source>
        <dbReference type="PROSITE-ProRule" id="PRU00023"/>
    </source>
</evidence>
<dbReference type="Gene3D" id="1.25.40.20">
    <property type="entry name" value="Ankyrin repeat-containing domain"/>
    <property type="match status" value="1"/>
</dbReference>
<sequence length="249" mass="28178">MLTDTKTCYFNPRHKPITTISYNLIQFGRCMAENGNVFWNTGIQLRITAFFERWSHKEELEIRSESLDAQQFNSAEKQNFYHVVLQTSCTDANTTSFSLYRPPNVHEGEQTFTKSTVCRLSIFVSLVSVNALQKLCDILRENSLWSPSHLIADFSLVDQISTSKLAVKMGNVCKITHLDNNNNLLYHYAALTKKDTINRLSARNALHLNHFNADGCTLLHLVTLADKEDCVKALLAAGADLIFNTKDIS</sequence>
<dbReference type="PROSITE" id="PS50088">
    <property type="entry name" value="ANK_REPEAT"/>
    <property type="match status" value="1"/>
</dbReference>
<accession>A0A1A9VR43</accession>
<dbReference type="VEuPathDB" id="VectorBase:GAUT044895"/>
<dbReference type="InterPro" id="IPR002110">
    <property type="entry name" value="Ankyrin_rpt"/>
</dbReference>
<dbReference type="AlphaFoldDB" id="A0A1A9VR43"/>
<evidence type="ECO:0000313" key="2">
    <source>
        <dbReference type="EnsemblMetazoa" id="GAUT044895-PA"/>
    </source>
</evidence>
<protein>
    <submittedName>
        <fullName evidence="2">ANK_REP_REGION domain-containing protein</fullName>
    </submittedName>
</protein>
<keyword evidence="1" id="KW-0040">ANK repeat</keyword>
<dbReference type="SUPFAM" id="SSF48403">
    <property type="entry name" value="Ankyrin repeat"/>
    <property type="match status" value="1"/>
</dbReference>